<sequence>MGASLLLNADLALLHFFNGSGNMLLDQIVWLLSSGLTWVPLYLALFYIVMRNNETMSQIGLVVLMAILCIFFSDGLVDGIIKPLVARWRPSNDPVIKYTIEVVNNMRLKDFSFCSAHAANTMSLAVFFSLLIRSRLMTFTLVFWSLLNCWTRLYLGVHYPSDILCGLVLGVVVGILVYLLYYRLYYKISPKIKYISNQYTSTGYAHDDLDFVMGVIMFILVYVLLRACIMMSGF</sequence>
<dbReference type="Pfam" id="PF01569">
    <property type="entry name" value="PAP2"/>
    <property type="match status" value="1"/>
</dbReference>
<feature type="transmembrane region" description="Helical" evidence="1">
    <location>
        <begin position="61"/>
        <end position="81"/>
    </location>
</feature>
<feature type="domain" description="Phosphatidic acid phosphatase type 2/haloperoxidase" evidence="2">
    <location>
        <begin position="62"/>
        <end position="178"/>
    </location>
</feature>
<accession>A0A4Y8VS44</accession>
<name>A0A4Y8VS44_9BACT</name>
<gene>
    <name evidence="3" type="ORF">EXN75_03720</name>
</gene>
<dbReference type="PANTHER" id="PTHR14969">
    <property type="entry name" value="SPHINGOSINE-1-PHOSPHATE PHOSPHOHYDROLASE"/>
    <property type="match status" value="1"/>
</dbReference>
<reference evidence="3 4" key="1">
    <citation type="submission" date="2019-02" db="EMBL/GenBank/DDBJ databases">
        <title>Draft Genome Sequence of the Prevotella sp. BCRC 81118, Isolated from Human Feces.</title>
        <authorList>
            <person name="Huang C.-H."/>
        </authorList>
    </citation>
    <scope>NUCLEOTIDE SEQUENCE [LARGE SCALE GENOMIC DNA]</scope>
    <source>
        <strain evidence="3 4">BCRC 81118</strain>
    </source>
</reference>
<keyword evidence="1" id="KW-1133">Transmembrane helix</keyword>
<keyword evidence="4" id="KW-1185">Reference proteome</keyword>
<evidence type="ECO:0000313" key="4">
    <source>
        <dbReference type="Proteomes" id="UP000297872"/>
    </source>
</evidence>
<dbReference type="InterPro" id="IPR000326">
    <property type="entry name" value="PAP2/HPO"/>
</dbReference>
<dbReference type="RefSeq" id="WP_118118300.1">
    <property type="nucleotide sequence ID" value="NZ_DAWDDY010000043.1"/>
</dbReference>
<protein>
    <submittedName>
        <fullName evidence="3">Phosphatase PAP2 family protein</fullName>
    </submittedName>
</protein>
<organism evidence="3 4">
    <name type="scientific">Segatella hominis</name>
    <dbReference type="NCBI Taxonomy" id="2518605"/>
    <lineage>
        <taxon>Bacteria</taxon>
        <taxon>Pseudomonadati</taxon>
        <taxon>Bacteroidota</taxon>
        <taxon>Bacteroidia</taxon>
        <taxon>Bacteroidales</taxon>
        <taxon>Prevotellaceae</taxon>
        <taxon>Segatella</taxon>
    </lineage>
</organism>
<dbReference type="EMBL" id="SGVY01000006">
    <property type="protein sequence ID" value="TFH83409.1"/>
    <property type="molecule type" value="Genomic_DNA"/>
</dbReference>
<dbReference type="Proteomes" id="UP000297872">
    <property type="component" value="Unassembled WGS sequence"/>
</dbReference>
<dbReference type="OrthoDB" id="9789113at2"/>
<evidence type="ECO:0000259" key="2">
    <source>
        <dbReference type="SMART" id="SM00014"/>
    </source>
</evidence>
<feature type="transmembrane region" description="Helical" evidence="1">
    <location>
        <begin position="28"/>
        <end position="49"/>
    </location>
</feature>
<dbReference type="PANTHER" id="PTHR14969:SF13">
    <property type="entry name" value="AT30094P"/>
    <property type="match status" value="1"/>
</dbReference>
<dbReference type="SUPFAM" id="SSF48317">
    <property type="entry name" value="Acid phosphatase/Vanadium-dependent haloperoxidase"/>
    <property type="match status" value="1"/>
</dbReference>
<dbReference type="GeneID" id="302994405"/>
<feature type="transmembrane region" description="Helical" evidence="1">
    <location>
        <begin position="211"/>
        <end position="229"/>
    </location>
</feature>
<dbReference type="Gene3D" id="1.20.144.10">
    <property type="entry name" value="Phosphatidic acid phosphatase type 2/haloperoxidase"/>
    <property type="match status" value="1"/>
</dbReference>
<feature type="transmembrane region" description="Helical" evidence="1">
    <location>
        <begin position="125"/>
        <end position="147"/>
    </location>
</feature>
<dbReference type="AlphaFoldDB" id="A0A4Y8VS44"/>
<dbReference type="SMART" id="SM00014">
    <property type="entry name" value="acidPPc"/>
    <property type="match status" value="1"/>
</dbReference>
<dbReference type="InterPro" id="IPR036938">
    <property type="entry name" value="PAP2/HPO_sf"/>
</dbReference>
<proteinExistence type="predicted"/>
<evidence type="ECO:0000313" key="3">
    <source>
        <dbReference type="EMBL" id="TFH83409.1"/>
    </source>
</evidence>
<keyword evidence="1" id="KW-0472">Membrane</keyword>
<evidence type="ECO:0000256" key="1">
    <source>
        <dbReference type="SAM" id="Phobius"/>
    </source>
</evidence>
<comment type="caution">
    <text evidence="3">The sequence shown here is derived from an EMBL/GenBank/DDBJ whole genome shotgun (WGS) entry which is preliminary data.</text>
</comment>
<feature type="transmembrane region" description="Helical" evidence="1">
    <location>
        <begin position="159"/>
        <end position="181"/>
    </location>
</feature>
<keyword evidence="1" id="KW-0812">Transmembrane</keyword>